<protein>
    <recommendedName>
        <fullName evidence="3">J domain-containing protein</fullName>
    </recommendedName>
</protein>
<dbReference type="VEuPathDB" id="FungiDB:PHYBLDRAFT_160709"/>
<dbReference type="Gene3D" id="1.10.287.110">
    <property type="entry name" value="DnaJ domain"/>
    <property type="match status" value="1"/>
</dbReference>
<feature type="domain" description="J" evidence="3">
    <location>
        <begin position="50"/>
        <end position="129"/>
    </location>
</feature>
<comment type="similarity">
    <text evidence="1">Belongs to the HscB family.</text>
</comment>
<dbReference type="GO" id="GO:0001671">
    <property type="term" value="F:ATPase activator activity"/>
    <property type="evidence" value="ECO:0007669"/>
    <property type="project" value="InterPro"/>
</dbReference>
<evidence type="ECO:0000256" key="2">
    <source>
        <dbReference type="ARBA" id="ARBA00023186"/>
    </source>
</evidence>
<dbReference type="PANTHER" id="PTHR14021:SF15">
    <property type="entry name" value="IRON-SULFUR CLUSTER CO-CHAPERONE PROTEIN HSCB"/>
    <property type="match status" value="1"/>
</dbReference>
<accession>A0A162N5V0</accession>
<keyword evidence="5" id="KW-1185">Reference proteome</keyword>
<dbReference type="PROSITE" id="PS50076">
    <property type="entry name" value="DNAJ_2"/>
    <property type="match status" value="1"/>
</dbReference>
<dbReference type="GO" id="GO:0051259">
    <property type="term" value="P:protein complex oligomerization"/>
    <property type="evidence" value="ECO:0007669"/>
    <property type="project" value="InterPro"/>
</dbReference>
<dbReference type="InterPro" id="IPR036386">
    <property type="entry name" value="HscB_C_sf"/>
</dbReference>
<dbReference type="SUPFAM" id="SSF46565">
    <property type="entry name" value="Chaperone J-domain"/>
    <property type="match status" value="1"/>
</dbReference>
<organism evidence="4 5">
    <name type="scientific">Phycomyces blakesleeanus (strain ATCC 8743b / DSM 1359 / FGSC 10004 / NBRC 33097 / NRRL 1555)</name>
    <dbReference type="NCBI Taxonomy" id="763407"/>
    <lineage>
        <taxon>Eukaryota</taxon>
        <taxon>Fungi</taxon>
        <taxon>Fungi incertae sedis</taxon>
        <taxon>Mucoromycota</taxon>
        <taxon>Mucoromycotina</taxon>
        <taxon>Mucoromycetes</taxon>
        <taxon>Mucorales</taxon>
        <taxon>Phycomycetaceae</taxon>
        <taxon>Phycomyces</taxon>
    </lineage>
</organism>
<sequence>MTTASRPMWYAAHHDNHKTCWKCEAPVPNVDLHCDNEDCGAIQPVPSDINFFRLLHVGKGPNHDEPTFDVDTKALRMKFLRLQQKAHPDSYSQASKHEYSLAQTQSSVINKAYNTLLDPLVRAHYMLSLKGKQVSESESLQDPELLMDVMEFREELEEAETEEDVARLKKVNDEKYREAVQHISGAFGKGDYELAKEYTVQLQYWARIRRVIIDWSPGKRVEIQH</sequence>
<dbReference type="AlphaFoldDB" id="A0A162N5V0"/>
<dbReference type="OrthoDB" id="448954at2759"/>
<dbReference type="InterPro" id="IPR004640">
    <property type="entry name" value="HscB"/>
</dbReference>
<dbReference type="GO" id="GO:0005739">
    <property type="term" value="C:mitochondrion"/>
    <property type="evidence" value="ECO:0007669"/>
    <property type="project" value="TreeGrafter"/>
</dbReference>
<dbReference type="EMBL" id="KV441006">
    <property type="protein sequence ID" value="OAD66084.1"/>
    <property type="molecule type" value="Genomic_DNA"/>
</dbReference>
<gene>
    <name evidence="4" type="ORF">PHYBLDRAFT_160709</name>
</gene>
<dbReference type="NCBIfam" id="TIGR00714">
    <property type="entry name" value="hscB"/>
    <property type="match status" value="1"/>
</dbReference>
<name>A0A162N5V0_PHYB8</name>
<evidence type="ECO:0000313" key="5">
    <source>
        <dbReference type="Proteomes" id="UP000077315"/>
    </source>
</evidence>
<evidence type="ECO:0000313" key="4">
    <source>
        <dbReference type="EMBL" id="OAD66084.1"/>
    </source>
</evidence>
<dbReference type="SUPFAM" id="SSF47144">
    <property type="entry name" value="HSC20 (HSCB), C-terminal oligomerisation domain"/>
    <property type="match status" value="1"/>
</dbReference>
<dbReference type="STRING" id="763407.A0A162N5V0"/>
<evidence type="ECO:0000256" key="1">
    <source>
        <dbReference type="ARBA" id="ARBA00010476"/>
    </source>
</evidence>
<dbReference type="Proteomes" id="UP000077315">
    <property type="component" value="Unassembled WGS sequence"/>
</dbReference>
<dbReference type="Gene3D" id="1.20.1280.20">
    <property type="entry name" value="HscB, C-terminal domain"/>
    <property type="match status" value="1"/>
</dbReference>
<keyword evidence="2" id="KW-0143">Chaperone</keyword>
<dbReference type="PANTHER" id="PTHR14021">
    <property type="entry name" value="IRON-SULFUR CLUSTER CO-CHAPERONE PROTEIN HSCB"/>
    <property type="match status" value="1"/>
</dbReference>
<dbReference type="GO" id="GO:0044571">
    <property type="term" value="P:[2Fe-2S] cluster assembly"/>
    <property type="evidence" value="ECO:0007669"/>
    <property type="project" value="InterPro"/>
</dbReference>
<dbReference type="InterPro" id="IPR036869">
    <property type="entry name" value="J_dom_sf"/>
</dbReference>
<dbReference type="InterPro" id="IPR001623">
    <property type="entry name" value="DnaJ_domain"/>
</dbReference>
<reference evidence="5" key="1">
    <citation type="submission" date="2015-06" db="EMBL/GenBank/DDBJ databases">
        <title>Expansion of signal transduction pathways in fungi by whole-genome duplication.</title>
        <authorList>
            <consortium name="DOE Joint Genome Institute"/>
            <person name="Corrochano L.M."/>
            <person name="Kuo A."/>
            <person name="Marcet-Houben M."/>
            <person name="Polaino S."/>
            <person name="Salamov A."/>
            <person name="Villalobos J.M."/>
            <person name="Alvarez M.I."/>
            <person name="Avalos J."/>
            <person name="Benito E.P."/>
            <person name="Benoit I."/>
            <person name="Burger G."/>
            <person name="Camino L.P."/>
            <person name="Canovas D."/>
            <person name="Cerda-Olmedo E."/>
            <person name="Cheng J.-F."/>
            <person name="Dominguez A."/>
            <person name="Elias M."/>
            <person name="Eslava A.P."/>
            <person name="Glaser F."/>
            <person name="Grimwood J."/>
            <person name="Gutierrez G."/>
            <person name="Heitman J."/>
            <person name="Henrissat B."/>
            <person name="Iturriaga E.A."/>
            <person name="Lang B.F."/>
            <person name="Lavin J.L."/>
            <person name="Lee S."/>
            <person name="Li W."/>
            <person name="Lindquist E."/>
            <person name="Lopez-Garcia S."/>
            <person name="Luque E.M."/>
            <person name="Marcos A.T."/>
            <person name="Martin J."/>
            <person name="McCluskey K."/>
            <person name="Medina H.R."/>
            <person name="Miralles-Duran A."/>
            <person name="Miyazaki A."/>
            <person name="Munoz-Torres E."/>
            <person name="Oguiza J.A."/>
            <person name="Ohm R."/>
            <person name="Olmedo M."/>
            <person name="Orejas M."/>
            <person name="Ortiz-Castellanos L."/>
            <person name="Pisabarro A.G."/>
            <person name="Rodriguez-Romero J."/>
            <person name="Ruiz-Herrera J."/>
            <person name="Ruiz-Vazquez R."/>
            <person name="Sanz C."/>
            <person name="Schackwitz W."/>
            <person name="Schmutz J."/>
            <person name="Shahriari M."/>
            <person name="Shelest E."/>
            <person name="Silva-Franco F."/>
            <person name="Soanes D."/>
            <person name="Syed K."/>
            <person name="Tagua V.G."/>
            <person name="Talbot N.J."/>
            <person name="Thon M."/>
            <person name="De vries R.P."/>
            <person name="Wiebenga A."/>
            <person name="Yadav J.S."/>
            <person name="Braun E.L."/>
            <person name="Baker S."/>
            <person name="Garre V."/>
            <person name="Horwitz B."/>
            <person name="Torres-Martinez S."/>
            <person name="Idnurm A."/>
            <person name="Herrera-Estrella A."/>
            <person name="Gabaldon T."/>
            <person name="Grigoriev I.V."/>
        </authorList>
    </citation>
    <scope>NUCLEOTIDE SEQUENCE [LARGE SCALE GENOMIC DNA]</scope>
    <source>
        <strain evidence="5">NRRL 1555(-)</strain>
    </source>
</reference>
<dbReference type="FunCoup" id="A0A162N5V0">
    <property type="interactions" value="287"/>
</dbReference>
<dbReference type="Pfam" id="PF07743">
    <property type="entry name" value="HSCB_C"/>
    <property type="match status" value="1"/>
</dbReference>
<proteinExistence type="inferred from homology"/>
<dbReference type="GeneID" id="28995141"/>
<dbReference type="InterPro" id="IPR009073">
    <property type="entry name" value="HscB_oligo_C"/>
</dbReference>
<evidence type="ECO:0000259" key="3">
    <source>
        <dbReference type="PROSITE" id="PS50076"/>
    </source>
</evidence>
<dbReference type="GO" id="GO:0051087">
    <property type="term" value="F:protein-folding chaperone binding"/>
    <property type="evidence" value="ECO:0007669"/>
    <property type="project" value="InterPro"/>
</dbReference>
<dbReference type="InParanoid" id="A0A162N5V0"/>
<dbReference type="RefSeq" id="XP_018284124.1">
    <property type="nucleotide sequence ID" value="XM_018434235.1"/>
</dbReference>